<dbReference type="PANTHER" id="PTHR14969:SF60">
    <property type="entry name" value="NON-SPECIFIC ACID PHOSPHATASE"/>
    <property type="match status" value="1"/>
</dbReference>
<keyword evidence="4" id="KW-0732">Signal</keyword>
<reference evidence="6 7" key="1">
    <citation type="submission" date="2020-10" db="EMBL/GenBank/DDBJ databases">
        <title>Phylogeny of dyella-like bacteria.</title>
        <authorList>
            <person name="Fu J."/>
        </authorList>
    </citation>
    <scope>NUCLEOTIDE SEQUENCE [LARGE SCALE GENOMIC DNA]</scope>
    <source>
        <strain evidence="6 7">BB4</strain>
    </source>
</reference>
<dbReference type="SUPFAM" id="SSF48317">
    <property type="entry name" value="Acid phosphatase/Vanadium-dependent haloperoxidase"/>
    <property type="match status" value="1"/>
</dbReference>
<dbReference type="EC" id="3.1.3.2" evidence="2"/>
<name>A0ABW8K2Z2_9GAMM</name>
<dbReference type="PANTHER" id="PTHR14969">
    <property type="entry name" value="SPHINGOSINE-1-PHOSPHATE PHOSPHOHYDROLASE"/>
    <property type="match status" value="1"/>
</dbReference>
<protein>
    <recommendedName>
        <fullName evidence="2">Acid phosphatase</fullName>
        <ecNumber evidence="2">3.1.3.2</ecNumber>
    </recommendedName>
</protein>
<dbReference type="Pfam" id="PF01569">
    <property type="entry name" value="PAP2"/>
    <property type="match status" value="1"/>
</dbReference>
<dbReference type="InterPro" id="IPR000326">
    <property type="entry name" value="PAP2/HPO"/>
</dbReference>
<feature type="domain" description="Phosphatidic acid phosphatase type 2/haloperoxidase" evidence="5">
    <location>
        <begin position="106"/>
        <end position="219"/>
    </location>
</feature>
<gene>
    <name evidence="6" type="ORF">ISS97_08245</name>
</gene>
<comment type="catalytic activity">
    <reaction evidence="2">
        <text>a phosphate monoester + H2O = an alcohol + phosphate</text>
        <dbReference type="Rhea" id="RHEA:15017"/>
        <dbReference type="ChEBI" id="CHEBI:15377"/>
        <dbReference type="ChEBI" id="CHEBI:30879"/>
        <dbReference type="ChEBI" id="CHEBI:43474"/>
        <dbReference type="ChEBI" id="CHEBI:67140"/>
        <dbReference type="EC" id="3.1.3.2"/>
    </reaction>
</comment>
<evidence type="ECO:0000256" key="4">
    <source>
        <dbReference type="SAM" id="SignalP"/>
    </source>
</evidence>
<organism evidence="6 7">
    <name type="scientific">Dyella koreensis</name>
    <dbReference type="NCBI Taxonomy" id="311235"/>
    <lineage>
        <taxon>Bacteria</taxon>
        <taxon>Pseudomonadati</taxon>
        <taxon>Pseudomonadota</taxon>
        <taxon>Gammaproteobacteria</taxon>
        <taxon>Lysobacterales</taxon>
        <taxon>Rhodanobacteraceae</taxon>
        <taxon>Dyella</taxon>
    </lineage>
</organism>
<keyword evidence="2" id="KW-0378">Hydrolase</keyword>
<evidence type="ECO:0000313" key="7">
    <source>
        <dbReference type="Proteomes" id="UP001620408"/>
    </source>
</evidence>
<feature type="signal peptide" evidence="4">
    <location>
        <begin position="1"/>
        <end position="25"/>
    </location>
</feature>
<evidence type="ECO:0000259" key="5">
    <source>
        <dbReference type="SMART" id="SM00014"/>
    </source>
</evidence>
<sequence>MKTSSLRLKSALLGLTLLVSAAAHADDTPRYLDDAKLHELQTVIAPPSVPGSAEDRADRAVTDRAYAAARGKDEATLAKKEEEFDAFAFARVLGPGFDATKLPHTAALFTEVQKETAKAVKEAKNHWQRDRPCPLDSCHKDPEADEKNLKKKSYAYPSGHSTRATVFAVLLGKLLPQRTDALAGYARDVGWRRVVRGVHTPQDIFAGRVFGQALAQAFLANPALQKDMEAAEAELTAAGLTAPMGEAKAAMVQ</sequence>
<evidence type="ECO:0000256" key="2">
    <source>
        <dbReference type="PIRNR" id="PIRNR000897"/>
    </source>
</evidence>
<dbReference type="EMBL" id="JADIKD010000009">
    <property type="protein sequence ID" value="MFK2917251.1"/>
    <property type="molecule type" value="Genomic_DNA"/>
</dbReference>
<dbReference type="SMART" id="SM00014">
    <property type="entry name" value="acidPPc"/>
    <property type="match status" value="1"/>
</dbReference>
<keyword evidence="7" id="KW-1185">Reference proteome</keyword>
<dbReference type="PIRSF" id="PIRSF000897">
    <property type="entry name" value="Acid_Ptase_ClsA"/>
    <property type="match status" value="1"/>
</dbReference>
<dbReference type="RefSeq" id="WP_379985312.1">
    <property type="nucleotide sequence ID" value="NZ_JADIKD010000009.1"/>
</dbReference>
<comment type="caution">
    <text evidence="6">The sequence shown here is derived from an EMBL/GenBank/DDBJ whole genome shotgun (WGS) entry which is preliminary data.</text>
</comment>
<accession>A0ABW8K2Z2</accession>
<dbReference type="Proteomes" id="UP001620408">
    <property type="component" value="Unassembled WGS sequence"/>
</dbReference>
<evidence type="ECO:0000256" key="3">
    <source>
        <dbReference type="SAM" id="MobiDB-lite"/>
    </source>
</evidence>
<comment type="similarity">
    <text evidence="2">Belongs to the class A bacterial acid phosphatase family.</text>
</comment>
<feature type="region of interest" description="Disordered" evidence="3">
    <location>
        <begin position="125"/>
        <end position="147"/>
    </location>
</feature>
<dbReference type="InterPro" id="IPR036938">
    <property type="entry name" value="PAP2/HPO_sf"/>
</dbReference>
<evidence type="ECO:0000256" key="1">
    <source>
        <dbReference type="ARBA" id="ARBA00047594"/>
    </source>
</evidence>
<feature type="chain" id="PRO_5047307087" description="Acid phosphatase" evidence="4">
    <location>
        <begin position="26"/>
        <end position="253"/>
    </location>
</feature>
<comment type="catalytic activity">
    <reaction evidence="1">
        <text>di-trans,octa-cis-undecaprenyl diphosphate + H2O = di-trans,octa-cis-undecaprenyl phosphate + phosphate + H(+)</text>
        <dbReference type="Rhea" id="RHEA:28094"/>
        <dbReference type="ChEBI" id="CHEBI:15377"/>
        <dbReference type="ChEBI" id="CHEBI:15378"/>
        <dbReference type="ChEBI" id="CHEBI:43474"/>
        <dbReference type="ChEBI" id="CHEBI:58405"/>
        <dbReference type="ChEBI" id="CHEBI:60392"/>
        <dbReference type="EC" id="3.6.1.27"/>
    </reaction>
</comment>
<dbReference type="InterPro" id="IPR001011">
    <property type="entry name" value="Acid_Pase_classA_bac"/>
</dbReference>
<proteinExistence type="inferred from homology"/>
<evidence type="ECO:0000313" key="6">
    <source>
        <dbReference type="EMBL" id="MFK2917251.1"/>
    </source>
</evidence>
<dbReference type="Gene3D" id="1.20.144.10">
    <property type="entry name" value="Phosphatidic acid phosphatase type 2/haloperoxidase"/>
    <property type="match status" value="1"/>
</dbReference>